<accession>A0A7C1JUK9</accession>
<keyword evidence="1" id="KW-1133">Transmembrane helix</keyword>
<dbReference type="EMBL" id="DSMG01000165">
    <property type="protein sequence ID" value="HDX32907.1"/>
    <property type="molecule type" value="Genomic_DNA"/>
</dbReference>
<reference evidence="2" key="1">
    <citation type="journal article" date="2020" name="mSystems">
        <title>Genome- and Community-Level Interaction Insights into Carbon Utilization and Element Cycling Functions of Hydrothermarchaeota in Hydrothermal Sediment.</title>
        <authorList>
            <person name="Zhou Z."/>
            <person name="Liu Y."/>
            <person name="Xu W."/>
            <person name="Pan J."/>
            <person name="Luo Z.H."/>
            <person name="Li M."/>
        </authorList>
    </citation>
    <scope>NUCLEOTIDE SEQUENCE [LARGE SCALE GENOMIC DNA]</scope>
    <source>
        <strain evidence="2">SpSt-289</strain>
    </source>
</reference>
<evidence type="ECO:0000313" key="2">
    <source>
        <dbReference type="EMBL" id="HDX32907.1"/>
    </source>
</evidence>
<feature type="transmembrane region" description="Helical" evidence="1">
    <location>
        <begin position="199"/>
        <end position="219"/>
    </location>
</feature>
<keyword evidence="1" id="KW-0472">Membrane</keyword>
<name>A0A7C1JUK9_9CHLR</name>
<proteinExistence type="predicted"/>
<comment type="caution">
    <text evidence="2">The sequence shown here is derived from an EMBL/GenBank/DDBJ whole genome shotgun (WGS) entry which is preliminary data.</text>
</comment>
<sequence>MATKAVQPTRTAIDFAGCKPTFPPLPGGSLQSSLRLSDFHSRRLIFNRLGQPGQVHVYSADCRAGERLRVQLLVPMLPIGGAVTPAFAVVAQSLPYSADAQKLPISLPAGYSAVVATPPTQLVAPMQDILTRARYYPGPVIDTRALVSGRAYIVVWSPHHHMGKYVLQVGHRWPLYWTYWAQLPYYWWRIRGWFGLNRAAMTLAFAATLLLIALILASLSSRRTRSSVHPQ</sequence>
<protein>
    <submittedName>
        <fullName evidence="2">Uncharacterized protein</fullName>
    </submittedName>
</protein>
<organism evidence="2">
    <name type="scientific">Caldilinea aerophila</name>
    <dbReference type="NCBI Taxonomy" id="133453"/>
    <lineage>
        <taxon>Bacteria</taxon>
        <taxon>Bacillati</taxon>
        <taxon>Chloroflexota</taxon>
        <taxon>Caldilineae</taxon>
        <taxon>Caldilineales</taxon>
        <taxon>Caldilineaceae</taxon>
        <taxon>Caldilinea</taxon>
    </lineage>
</organism>
<dbReference type="AlphaFoldDB" id="A0A7C1JUK9"/>
<evidence type="ECO:0000256" key="1">
    <source>
        <dbReference type="SAM" id="Phobius"/>
    </source>
</evidence>
<gene>
    <name evidence="2" type="ORF">ENQ20_15675</name>
</gene>
<keyword evidence="1" id="KW-0812">Transmembrane</keyword>